<dbReference type="PROSITE" id="PS51384">
    <property type="entry name" value="FAD_FR"/>
    <property type="match status" value="1"/>
</dbReference>
<sequence>MMHARDFTACGVATHKDAGQLLEQFCARFAEHVTITRSEAGARLETVIGSADIAVSNDRLDIKLRCPTAAMLFTIRSMVAENLFELSTSNTLALSWADGPQPSAIPNFREISVVDAYDITPHMRRVVVATDDAKHFVEGGLHVRLLIPPKGREPVWPHTEPDGRIHWPKSDDALTIRAYTIRSIDLDRGEMNIDFVVHEGDNVPGATWAMTARRGDRAGLIGPGGGGVPAARKLILAGDETALPAIARIAASVPADAELRIVLEVAGKQEEQPLTSSASMDITWLHRNGAAAGATDTLERILREIVPATDPDTFVWAACEQKQARAIRTFLKSKLARDAGTFSIAAYWQNC</sequence>
<dbReference type="InterPro" id="IPR013113">
    <property type="entry name" value="SIP_FAD-bd"/>
</dbReference>
<evidence type="ECO:0000313" key="3">
    <source>
        <dbReference type="EMBL" id="SCB09621.1"/>
    </source>
</evidence>
<dbReference type="InterPro" id="IPR017938">
    <property type="entry name" value="Riboflavin_synthase-like_b-brl"/>
</dbReference>
<dbReference type="PANTHER" id="PTHR30157">
    <property type="entry name" value="FERRIC REDUCTASE, NADPH-DEPENDENT"/>
    <property type="match status" value="1"/>
</dbReference>
<dbReference type="RefSeq" id="WP_092706527.1">
    <property type="nucleotide sequence ID" value="NZ_FMAG01000001.1"/>
</dbReference>
<organism evidence="3 4">
    <name type="scientific">Rhizobium multihospitium</name>
    <dbReference type="NCBI Taxonomy" id="410764"/>
    <lineage>
        <taxon>Bacteria</taxon>
        <taxon>Pseudomonadati</taxon>
        <taxon>Pseudomonadota</taxon>
        <taxon>Alphaproteobacteria</taxon>
        <taxon>Hyphomicrobiales</taxon>
        <taxon>Rhizobiaceae</taxon>
        <taxon>Rhizobium/Agrobacterium group</taxon>
        <taxon>Rhizobium</taxon>
    </lineage>
</organism>
<dbReference type="PANTHER" id="PTHR30157:SF0">
    <property type="entry name" value="NADPH-DEPENDENT FERRIC-CHELATE REDUCTASE"/>
    <property type="match status" value="1"/>
</dbReference>
<dbReference type="Gene3D" id="3.30.310.50">
    <property type="entry name" value="Alpha-D-phosphohexomutase, C-terminal domain"/>
    <property type="match status" value="1"/>
</dbReference>
<dbReference type="SUPFAM" id="SSF63380">
    <property type="entry name" value="Riboflavin synthase domain-like"/>
    <property type="match status" value="1"/>
</dbReference>
<dbReference type="AlphaFoldDB" id="A0A1C3U2B9"/>
<accession>A0A1C3U2B9</accession>
<dbReference type="InterPro" id="IPR039261">
    <property type="entry name" value="FNR_nucleotide-bd"/>
</dbReference>
<reference evidence="4" key="1">
    <citation type="submission" date="2016-08" db="EMBL/GenBank/DDBJ databases">
        <authorList>
            <person name="Varghese N."/>
            <person name="Submissions Spin"/>
        </authorList>
    </citation>
    <scope>NUCLEOTIDE SEQUENCE [LARGE SCALE GENOMIC DNA]</scope>
    <source>
        <strain evidence="4">HAMBI 2975</strain>
    </source>
</reference>
<gene>
    <name evidence="3" type="ORF">GA0061103_1389</name>
</gene>
<proteinExistence type="inferred from homology"/>
<evidence type="ECO:0000313" key="4">
    <source>
        <dbReference type="Proteomes" id="UP000199101"/>
    </source>
</evidence>
<feature type="domain" description="FAD-binding FR-type" evidence="2">
    <location>
        <begin position="106"/>
        <end position="230"/>
    </location>
</feature>
<dbReference type="GO" id="GO:0016491">
    <property type="term" value="F:oxidoreductase activity"/>
    <property type="evidence" value="ECO:0007669"/>
    <property type="project" value="InterPro"/>
</dbReference>
<dbReference type="InterPro" id="IPR017927">
    <property type="entry name" value="FAD-bd_FR_type"/>
</dbReference>
<keyword evidence="4" id="KW-1185">Reference proteome</keyword>
<evidence type="ECO:0000256" key="1">
    <source>
        <dbReference type="ARBA" id="ARBA00035644"/>
    </source>
</evidence>
<dbReference type="Pfam" id="PF04954">
    <property type="entry name" value="SIP"/>
    <property type="match status" value="1"/>
</dbReference>
<dbReference type="InterPro" id="IPR039374">
    <property type="entry name" value="SIP_fam"/>
</dbReference>
<dbReference type="Gene3D" id="2.40.30.10">
    <property type="entry name" value="Translation factors"/>
    <property type="match status" value="1"/>
</dbReference>
<dbReference type="InterPro" id="IPR007037">
    <property type="entry name" value="SIP_rossman_dom"/>
</dbReference>
<dbReference type="Proteomes" id="UP000199101">
    <property type="component" value="Unassembled WGS sequence"/>
</dbReference>
<dbReference type="Pfam" id="PF09981">
    <property type="entry name" value="DUF2218"/>
    <property type="match status" value="1"/>
</dbReference>
<dbReference type="EMBL" id="FMAG01000001">
    <property type="protein sequence ID" value="SCB09621.1"/>
    <property type="molecule type" value="Genomic_DNA"/>
</dbReference>
<dbReference type="InterPro" id="IPR014543">
    <property type="entry name" value="UCP028291"/>
</dbReference>
<dbReference type="Pfam" id="PF08021">
    <property type="entry name" value="FAD_binding_9"/>
    <property type="match status" value="1"/>
</dbReference>
<name>A0A1C3U2B9_9HYPH</name>
<dbReference type="OrthoDB" id="9814826at2"/>
<dbReference type="STRING" id="410764.GA0061103_1389"/>
<evidence type="ECO:0000259" key="2">
    <source>
        <dbReference type="PROSITE" id="PS51384"/>
    </source>
</evidence>
<dbReference type="Gene3D" id="3.40.50.80">
    <property type="entry name" value="Nucleotide-binding domain of ferredoxin-NADP reductase (FNR) module"/>
    <property type="match status" value="1"/>
</dbReference>
<dbReference type="CDD" id="cd06193">
    <property type="entry name" value="siderophore_interacting"/>
    <property type="match status" value="1"/>
</dbReference>
<comment type="similarity">
    <text evidence="1">Belongs to the SIP oxidoreductase family.</text>
</comment>
<protein>
    <submittedName>
        <fullName evidence="3">NADPH-dependent ferric siderophore reductase, contains FAD-binding and SIP domains</fullName>
    </submittedName>
</protein>